<dbReference type="Proteomes" id="UP000239735">
    <property type="component" value="Unassembled WGS sequence"/>
</dbReference>
<dbReference type="EMBL" id="OKRB01000024">
    <property type="protein sequence ID" value="SPE18001.1"/>
    <property type="molecule type" value="Genomic_DNA"/>
</dbReference>
<proteinExistence type="predicted"/>
<sequence>MFRAAFQPKIALLIIGKNGFPPPMDMTVLFWSSTGMGNVGLDSKSTLQNSAQAGLSEGH</sequence>
<organism evidence="1 2">
    <name type="scientific">Candidatus Sulfuritelmatomonas gaucii</name>
    <dbReference type="NCBI Taxonomy" id="2043161"/>
    <lineage>
        <taxon>Bacteria</taxon>
        <taxon>Pseudomonadati</taxon>
        <taxon>Acidobacteriota</taxon>
        <taxon>Terriglobia</taxon>
        <taxon>Terriglobales</taxon>
        <taxon>Acidobacteriaceae</taxon>
        <taxon>Candidatus Sulfuritelmatomonas</taxon>
    </lineage>
</organism>
<evidence type="ECO:0000313" key="2">
    <source>
        <dbReference type="Proteomes" id="UP000239735"/>
    </source>
</evidence>
<protein>
    <submittedName>
        <fullName evidence="1">Uncharacterized protein</fullName>
    </submittedName>
</protein>
<name>A0A2N9L451_9BACT</name>
<dbReference type="AlphaFoldDB" id="A0A2N9L451"/>
<evidence type="ECO:0000313" key="1">
    <source>
        <dbReference type="EMBL" id="SPE18001.1"/>
    </source>
</evidence>
<reference evidence="2" key="1">
    <citation type="submission" date="2018-02" db="EMBL/GenBank/DDBJ databases">
        <authorList>
            <person name="Hausmann B."/>
        </authorList>
    </citation>
    <scope>NUCLEOTIDE SEQUENCE [LARGE SCALE GENOMIC DNA]</scope>
    <source>
        <strain evidence="2">Peat soil MAG SbA5</strain>
    </source>
</reference>
<gene>
    <name evidence="1" type="ORF">SBA5_120077</name>
</gene>
<accession>A0A2N9L451</accession>